<protein>
    <submittedName>
        <fullName evidence="2">Uncharacterized protein</fullName>
    </submittedName>
</protein>
<gene>
    <name evidence="2" type="ORF">R3P38DRAFT_2803631</name>
</gene>
<dbReference type="AlphaFoldDB" id="A0AAV9ZRG8"/>
<reference evidence="2 3" key="1">
    <citation type="journal article" date="2024" name="J Genomics">
        <title>Draft genome sequencing and assembly of Favolaschia claudopus CIRM-BRFM 2984 isolated from oak limbs.</title>
        <authorList>
            <person name="Navarro D."/>
            <person name="Drula E."/>
            <person name="Chaduli D."/>
            <person name="Cazenave R."/>
            <person name="Ahrendt S."/>
            <person name="Wang J."/>
            <person name="Lipzen A."/>
            <person name="Daum C."/>
            <person name="Barry K."/>
            <person name="Grigoriev I.V."/>
            <person name="Favel A."/>
            <person name="Rosso M.N."/>
            <person name="Martin F."/>
        </authorList>
    </citation>
    <scope>NUCLEOTIDE SEQUENCE [LARGE SCALE GENOMIC DNA]</scope>
    <source>
        <strain evidence="2 3">CIRM-BRFM 2984</strain>
    </source>
</reference>
<evidence type="ECO:0000256" key="1">
    <source>
        <dbReference type="SAM" id="MobiDB-lite"/>
    </source>
</evidence>
<feature type="compositionally biased region" description="Low complexity" evidence="1">
    <location>
        <begin position="274"/>
        <end position="303"/>
    </location>
</feature>
<feature type="compositionally biased region" description="Basic and acidic residues" evidence="1">
    <location>
        <begin position="194"/>
        <end position="203"/>
    </location>
</feature>
<proteinExistence type="predicted"/>
<feature type="compositionally biased region" description="Polar residues" evidence="1">
    <location>
        <begin position="204"/>
        <end position="213"/>
    </location>
</feature>
<feature type="compositionally biased region" description="Polar residues" evidence="1">
    <location>
        <begin position="221"/>
        <end position="233"/>
    </location>
</feature>
<keyword evidence="3" id="KW-1185">Reference proteome</keyword>
<evidence type="ECO:0000313" key="2">
    <source>
        <dbReference type="EMBL" id="KAK6991579.1"/>
    </source>
</evidence>
<feature type="region of interest" description="Disordered" evidence="1">
    <location>
        <begin position="98"/>
        <end position="358"/>
    </location>
</feature>
<feature type="compositionally biased region" description="Basic and acidic residues" evidence="1">
    <location>
        <begin position="332"/>
        <end position="341"/>
    </location>
</feature>
<feature type="compositionally biased region" description="Basic and acidic residues" evidence="1">
    <location>
        <begin position="261"/>
        <end position="273"/>
    </location>
</feature>
<comment type="caution">
    <text evidence="2">The sequence shown here is derived from an EMBL/GenBank/DDBJ whole genome shotgun (WGS) entry which is preliminary data.</text>
</comment>
<organism evidence="2 3">
    <name type="scientific">Favolaschia claudopus</name>
    <dbReference type="NCBI Taxonomy" id="2862362"/>
    <lineage>
        <taxon>Eukaryota</taxon>
        <taxon>Fungi</taxon>
        <taxon>Dikarya</taxon>
        <taxon>Basidiomycota</taxon>
        <taxon>Agaricomycotina</taxon>
        <taxon>Agaricomycetes</taxon>
        <taxon>Agaricomycetidae</taxon>
        <taxon>Agaricales</taxon>
        <taxon>Marasmiineae</taxon>
        <taxon>Mycenaceae</taxon>
        <taxon>Favolaschia</taxon>
    </lineage>
</organism>
<name>A0AAV9ZRG8_9AGAR</name>
<dbReference type="Proteomes" id="UP001362999">
    <property type="component" value="Unassembled WGS sequence"/>
</dbReference>
<feature type="compositionally biased region" description="Low complexity" evidence="1">
    <location>
        <begin position="129"/>
        <end position="142"/>
    </location>
</feature>
<feature type="compositionally biased region" description="Low complexity" evidence="1">
    <location>
        <begin position="100"/>
        <end position="112"/>
    </location>
</feature>
<evidence type="ECO:0000313" key="3">
    <source>
        <dbReference type="Proteomes" id="UP001362999"/>
    </source>
</evidence>
<accession>A0AAV9ZRG8</accession>
<dbReference type="EMBL" id="JAWWNJ010000116">
    <property type="protein sequence ID" value="KAK6991579.1"/>
    <property type="molecule type" value="Genomic_DNA"/>
</dbReference>
<feature type="compositionally biased region" description="Low complexity" evidence="1">
    <location>
        <begin position="246"/>
        <end position="260"/>
    </location>
</feature>
<sequence>MTLTSHGLSAALDSVDSPENRRLTDFLASVIVASSTFSITRSVSLAESTGSLGSRKPDKTQTTLKVFACASSMRFGGLWWLFAATVLFVVAMQPTPPCSALPSSSSLAQRPPRGVRDARNAAMTPPYSVTRRPGRVSPVRPVFQDVSNRHGAPTIQSPNSLDADAQRASLRDADRQRQLALQETPSRRRRRHPERPGDDERSRSPTPAASMSRRQPLANATGLQTPPATSAGQENRPPPPRHRSPGRSAASAARSAAAQQARRERQQGLEREQQQQQQQQRDGQPAAAPNQSTASAARSAAQQARREPRQEEQGRPPAPPPPQNNRSLAQQARRERERQERANGQLPTPPQTQRRPRRRRAASMFLFLANISPSLILWFSTSCCPSSSTCPSPL</sequence>
<feature type="compositionally biased region" description="Basic and acidic residues" evidence="1">
    <location>
        <begin position="304"/>
        <end position="314"/>
    </location>
</feature>